<proteinExistence type="predicted"/>
<dbReference type="EMBL" id="KQ976401">
    <property type="protein sequence ID" value="KYM92432.1"/>
    <property type="molecule type" value="Genomic_DNA"/>
</dbReference>
<protein>
    <submittedName>
        <fullName evidence="1">Uncharacterized protein</fullName>
    </submittedName>
</protein>
<name>A0A195BV23_9HYME</name>
<dbReference type="Proteomes" id="UP000078540">
    <property type="component" value="Unassembled WGS sequence"/>
</dbReference>
<gene>
    <name evidence="1" type="ORF">ALC53_00887</name>
</gene>
<reference evidence="1 2" key="1">
    <citation type="submission" date="2015-09" db="EMBL/GenBank/DDBJ databases">
        <title>Atta colombica WGS genome.</title>
        <authorList>
            <person name="Nygaard S."/>
            <person name="Hu H."/>
            <person name="Boomsma J."/>
            <person name="Zhang G."/>
        </authorList>
    </citation>
    <scope>NUCLEOTIDE SEQUENCE [LARGE SCALE GENOMIC DNA]</scope>
    <source>
        <strain evidence="1">Treedump-2</strain>
        <tissue evidence="1">Whole body</tissue>
    </source>
</reference>
<evidence type="ECO:0000313" key="1">
    <source>
        <dbReference type="EMBL" id="KYM92432.1"/>
    </source>
</evidence>
<evidence type="ECO:0000313" key="2">
    <source>
        <dbReference type="Proteomes" id="UP000078540"/>
    </source>
</evidence>
<sequence length="69" mass="7800">MERLEQIKVIANNFKTGFTKAVKALFGDFAFASGSEKYKNKLTYTSWKDLVSICNILAIDYAGTKKEQD</sequence>
<dbReference type="AlphaFoldDB" id="A0A195BV23"/>
<organism evidence="1 2">
    <name type="scientific">Atta colombica</name>
    <dbReference type="NCBI Taxonomy" id="520822"/>
    <lineage>
        <taxon>Eukaryota</taxon>
        <taxon>Metazoa</taxon>
        <taxon>Ecdysozoa</taxon>
        <taxon>Arthropoda</taxon>
        <taxon>Hexapoda</taxon>
        <taxon>Insecta</taxon>
        <taxon>Pterygota</taxon>
        <taxon>Neoptera</taxon>
        <taxon>Endopterygota</taxon>
        <taxon>Hymenoptera</taxon>
        <taxon>Apocrita</taxon>
        <taxon>Aculeata</taxon>
        <taxon>Formicoidea</taxon>
        <taxon>Formicidae</taxon>
        <taxon>Myrmicinae</taxon>
        <taxon>Atta</taxon>
    </lineage>
</organism>
<keyword evidence="2" id="KW-1185">Reference proteome</keyword>
<accession>A0A195BV23</accession>